<dbReference type="GO" id="GO:0005737">
    <property type="term" value="C:cytoplasm"/>
    <property type="evidence" value="ECO:0007669"/>
    <property type="project" value="InterPro"/>
</dbReference>
<reference evidence="3" key="2">
    <citation type="submission" date="2025-08" db="UniProtKB">
        <authorList>
            <consortium name="Ensembl"/>
        </authorList>
    </citation>
    <scope>IDENTIFICATION</scope>
</reference>
<dbReference type="Pfam" id="PF06663">
    <property type="entry name" value="CNK2_3_dom"/>
    <property type="match status" value="1"/>
</dbReference>
<feature type="compositionally biased region" description="Low complexity" evidence="1">
    <location>
        <begin position="92"/>
        <end position="106"/>
    </location>
</feature>
<dbReference type="GO" id="GO:0009966">
    <property type="term" value="P:regulation of signal transduction"/>
    <property type="evidence" value="ECO:0007669"/>
    <property type="project" value="InterPro"/>
</dbReference>
<keyword evidence="4" id="KW-1185">Reference proteome</keyword>
<evidence type="ECO:0000259" key="2">
    <source>
        <dbReference type="Pfam" id="PF06663"/>
    </source>
</evidence>
<sequence length="129" mass="14118">MPVDSCLGMSDSSSRPWPQGRKGEDILHRYLSNERIATISEEASFFPLPYRPLEGRSGQLVRGVDHIRGSRCFISADLHNSATIPYQEASSKKATTMTPSAAAATPKRPPSEPSSILGGWLARLRLLSH</sequence>
<accession>A0A4W5MAL5</accession>
<reference evidence="4" key="1">
    <citation type="submission" date="2018-06" db="EMBL/GenBank/DDBJ databases">
        <title>Genome assembly of Danube salmon.</title>
        <authorList>
            <person name="Macqueen D.J."/>
            <person name="Gundappa M.K."/>
        </authorList>
    </citation>
    <scope>NUCLEOTIDE SEQUENCE [LARGE SCALE GENOMIC DNA]</scope>
</reference>
<dbReference type="GO" id="GO:0016020">
    <property type="term" value="C:membrane"/>
    <property type="evidence" value="ECO:0007669"/>
    <property type="project" value="InterPro"/>
</dbReference>
<protein>
    <recommendedName>
        <fullName evidence="2">DUF1170 domain-containing protein</fullName>
    </recommendedName>
</protein>
<evidence type="ECO:0000313" key="3">
    <source>
        <dbReference type="Ensembl" id="ENSHHUP00000035447.1"/>
    </source>
</evidence>
<reference evidence="3" key="3">
    <citation type="submission" date="2025-09" db="UniProtKB">
        <authorList>
            <consortium name="Ensembl"/>
        </authorList>
    </citation>
    <scope>IDENTIFICATION</scope>
</reference>
<feature type="domain" description="DUF1170" evidence="2">
    <location>
        <begin position="1"/>
        <end position="108"/>
    </location>
</feature>
<dbReference type="AlphaFoldDB" id="A0A4W5MAL5"/>
<organism evidence="3 4">
    <name type="scientific">Hucho hucho</name>
    <name type="common">huchen</name>
    <dbReference type="NCBI Taxonomy" id="62062"/>
    <lineage>
        <taxon>Eukaryota</taxon>
        <taxon>Metazoa</taxon>
        <taxon>Chordata</taxon>
        <taxon>Craniata</taxon>
        <taxon>Vertebrata</taxon>
        <taxon>Euteleostomi</taxon>
        <taxon>Actinopterygii</taxon>
        <taxon>Neopterygii</taxon>
        <taxon>Teleostei</taxon>
        <taxon>Protacanthopterygii</taxon>
        <taxon>Salmoniformes</taxon>
        <taxon>Salmonidae</taxon>
        <taxon>Salmoninae</taxon>
        <taxon>Hucho</taxon>
    </lineage>
</organism>
<dbReference type="InterPro" id="IPR010599">
    <property type="entry name" value="CNK2/3_dom"/>
</dbReference>
<evidence type="ECO:0000313" key="4">
    <source>
        <dbReference type="Proteomes" id="UP000314982"/>
    </source>
</evidence>
<feature type="region of interest" description="Disordered" evidence="1">
    <location>
        <begin position="87"/>
        <end position="115"/>
    </location>
</feature>
<dbReference type="Proteomes" id="UP000314982">
    <property type="component" value="Unassembled WGS sequence"/>
</dbReference>
<feature type="region of interest" description="Disordered" evidence="1">
    <location>
        <begin position="1"/>
        <end position="23"/>
    </location>
</feature>
<dbReference type="GeneTree" id="ENSGT00940000163429"/>
<proteinExistence type="predicted"/>
<name>A0A4W5MAL5_9TELE</name>
<evidence type="ECO:0000256" key="1">
    <source>
        <dbReference type="SAM" id="MobiDB-lite"/>
    </source>
</evidence>
<dbReference type="STRING" id="62062.ENSHHUP00000035447"/>
<dbReference type="Ensembl" id="ENSHHUT00000036875.1">
    <property type="protein sequence ID" value="ENSHHUP00000035447.1"/>
    <property type="gene ID" value="ENSHHUG00000022307.1"/>
</dbReference>